<feature type="domain" description="DNA2/NAM7 helicase helicase" evidence="1">
    <location>
        <begin position="49"/>
        <end position="105"/>
    </location>
</feature>
<dbReference type="InterPro" id="IPR041677">
    <property type="entry name" value="DNA2/NAM7_AAA_11"/>
</dbReference>
<dbReference type="InterPro" id="IPR041679">
    <property type="entry name" value="DNA2/NAM7-like_C"/>
</dbReference>
<dbReference type="InterPro" id="IPR027417">
    <property type="entry name" value="P-loop_NTPase"/>
</dbReference>
<accession>S8CAX4</accession>
<evidence type="ECO:0000313" key="3">
    <source>
        <dbReference type="EMBL" id="EPS61531.1"/>
    </source>
</evidence>
<protein>
    <recommendedName>
        <fullName evidence="5">Helicase ATP-binding domain-containing protein</fullName>
    </recommendedName>
</protein>
<dbReference type="Gene3D" id="3.40.50.300">
    <property type="entry name" value="P-loop containing nucleotide triphosphate hydrolases"/>
    <property type="match status" value="2"/>
</dbReference>
<reference evidence="3 4" key="1">
    <citation type="journal article" date="2013" name="BMC Genomics">
        <title>The miniature genome of a carnivorous plant Genlisea aurea contains a low number of genes and short non-coding sequences.</title>
        <authorList>
            <person name="Leushkin E.V."/>
            <person name="Sutormin R.A."/>
            <person name="Nabieva E.R."/>
            <person name="Penin A.A."/>
            <person name="Kondrashov A.S."/>
            <person name="Logacheva M.D."/>
        </authorList>
    </citation>
    <scope>NUCLEOTIDE SEQUENCE [LARGE SCALE GENOMIC DNA]</scope>
</reference>
<dbReference type="InterPro" id="IPR045055">
    <property type="entry name" value="DNA2/NAM7-like"/>
</dbReference>
<dbReference type="CDD" id="cd18042">
    <property type="entry name" value="DEXXQc_SETX"/>
    <property type="match status" value="1"/>
</dbReference>
<evidence type="ECO:0000259" key="1">
    <source>
        <dbReference type="Pfam" id="PF13086"/>
    </source>
</evidence>
<evidence type="ECO:0008006" key="5">
    <source>
        <dbReference type="Google" id="ProtNLM"/>
    </source>
</evidence>
<keyword evidence="4" id="KW-1185">Reference proteome</keyword>
<gene>
    <name evidence="3" type="ORF">M569_13264</name>
</gene>
<dbReference type="CDD" id="cd18808">
    <property type="entry name" value="SF1_C_Upf1"/>
    <property type="match status" value="1"/>
</dbReference>
<proteinExistence type="predicted"/>
<evidence type="ECO:0000259" key="2">
    <source>
        <dbReference type="Pfam" id="PF13087"/>
    </source>
</evidence>
<comment type="caution">
    <text evidence="3">The sequence shown here is derived from an EMBL/GenBank/DDBJ whole genome shotgun (WGS) entry which is preliminary data.</text>
</comment>
<dbReference type="PANTHER" id="PTHR10887:SF538">
    <property type="entry name" value="HELICASE MAGATAMA 3-RELATED"/>
    <property type="match status" value="1"/>
</dbReference>
<dbReference type="InterPro" id="IPR047187">
    <property type="entry name" value="SF1_C_Upf1"/>
</dbReference>
<dbReference type="Pfam" id="PF13086">
    <property type="entry name" value="AAA_11"/>
    <property type="match status" value="2"/>
</dbReference>
<dbReference type="SUPFAM" id="SSF52540">
    <property type="entry name" value="P-loop containing nucleoside triphosphate hydrolases"/>
    <property type="match status" value="1"/>
</dbReference>
<sequence>MYSRYEHWLKASPWLTGISPRDKIGPKNGDDGFFPTTGIELKPEVVDSNRTYRNHVLVCAPSNSALDEIVYRLLKTGQYNPKIVRIGLNPHHSIHSVSMDYLVVEQKLTGSVAKDKDAIRASIVDEAVIVFSTLSFSGSTIFNKLNRPFDVVVIDEAAQAVEPSILVPLAHGCKQLFLVGDPRQLPATVISQTAQKSGYGMSLFERLQMANYPIVMLNTQYRMHPEISSFPSKEFYDGNLLDGPDVRDLTRRSWHKFRCFGPFCFFDIQQGAESQTTGRGSWINRDEVDFIIELYSKLVKLYPELKDSSRLAMISPYRHQVRLLRDKFFEAFNVKSEKYVDINTVDGFQGREKDVVIFSCVRASKDKGIGFVSDFRRMNVGITRAKSSVLVVGCASTLRRDEHWSNLIGSVEKRNLMFKVSKPYGEFVGDGNLEAMEVEEMPPPEE</sequence>
<feature type="domain" description="DNA2/NAM7 helicase-like C-terminal" evidence="2">
    <location>
        <begin position="199"/>
        <end position="395"/>
    </location>
</feature>
<dbReference type="Proteomes" id="UP000015453">
    <property type="component" value="Unassembled WGS sequence"/>
</dbReference>
<dbReference type="Pfam" id="PF13087">
    <property type="entry name" value="AAA_12"/>
    <property type="match status" value="1"/>
</dbReference>
<organism evidence="3 4">
    <name type="scientific">Genlisea aurea</name>
    <dbReference type="NCBI Taxonomy" id="192259"/>
    <lineage>
        <taxon>Eukaryota</taxon>
        <taxon>Viridiplantae</taxon>
        <taxon>Streptophyta</taxon>
        <taxon>Embryophyta</taxon>
        <taxon>Tracheophyta</taxon>
        <taxon>Spermatophyta</taxon>
        <taxon>Magnoliopsida</taxon>
        <taxon>eudicotyledons</taxon>
        <taxon>Gunneridae</taxon>
        <taxon>Pentapetalae</taxon>
        <taxon>asterids</taxon>
        <taxon>lamiids</taxon>
        <taxon>Lamiales</taxon>
        <taxon>Lentibulariaceae</taxon>
        <taxon>Genlisea</taxon>
    </lineage>
</organism>
<feature type="domain" description="DNA2/NAM7 helicase helicase" evidence="1">
    <location>
        <begin position="106"/>
        <end position="192"/>
    </location>
</feature>
<evidence type="ECO:0000313" key="4">
    <source>
        <dbReference type="Proteomes" id="UP000015453"/>
    </source>
</evidence>
<dbReference type="EMBL" id="AUSU01006771">
    <property type="protein sequence ID" value="EPS61531.1"/>
    <property type="molecule type" value="Genomic_DNA"/>
</dbReference>
<dbReference type="FunFam" id="3.40.50.300:FF:002371">
    <property type="entry name" value="Predicted protein"/>
    <property type="match status" value="1"/>
</dbReference>
<dbReference type="PANTHER" id="PTHR10887">
    <property type="entry name" value="DNA2/NAM7 HELICASE FAMILY"/>
    <property type="match status" value="1"/>
</dbReference>
<dbReference type="GO" id="GO:0004386">
    <property type="term" value="F:helicase activity"/>
    <property type="evidence" value="ECO:0007669"/>
    <property type="project" value="InterPro"/>
</dbReference>
<dbReference type="AlphaFoldDB" id="S8CAX4"/>
<feature type="non-terminal residue" evidence="3">
    <location>
        <position position="446"/>
    </location>
</feature>
<dbReference type="OrthoDB" id="6513042at2759"/>
<name>S8CAX4_9LAMI</name>